<gene>
    <name evidence="7" type="ORF">TeGR_g1467</name>
</gene>
<evidence type="ECO:0000256" key="4">
    <source>
        <dbReference type="ARBA" id="ARBA00035393"/>
    </source>
</evidence>
<sequence length="332" mass="36003">MLPRNLSPAANVLRTSASVASASTFVGIDGAALSSLAASVRSKSASSTVQWDESDWHFVSAAHPEHTALYVLALDALNFCFWPSERGELQYHHVATALTAVARASEATPEFAFHPRALAALTPDSLAALLRPHLPVPLPALGERCRLLNELGCGLAAFYNSEALELIGAAGGSADKLTFLIAATFSGFRDTCVDPVTGQQLYFYKRAQICVGDLYAAFKHQSPADFSDIDAVTTFADYRIPQLLRELGVMTYEKGLAEKVDAGVELPAGGREEIEIRAATVVVVDRLVKEVRELGGEGMNSVKMDWYLWQTGEKLEEAGSMKPHHKTRTIFY</sequence>
<evidence type="ECO:0000256" key="5">
    <source>
        <dbReference type="ARBA" id="ARBA00048204"/>
    </source>
</evidence>
<keyword evidence="1 6" id="KW-0378">Hydrolase</keyword>
<proteinExistence type="inferred from homology"/>
<evidence type="ECO:0000313" key="8">
    <source>
        <dbReference type="Proteomes" id="UP001165060"/>
    </source>
</evidence>
<dbReference type="PANTHER" id="PTHR21314">
    <property type="entry name" value="QUEUOSINE 5'-PHOSPHATE N-GLYCOSYLASE_HYDROLASE-RELATED"/>
    <property type="match status" value="1"/>
</dbReference>
<dbReference type="PANTHER" id="PTHR21314:SF0">
    <property type="entry name" value="QUEUOSINE 5'-PHOSPHATE N-GLYCOSYLASE_HYDROLASE"/>
    <property type="match status" value="1"/>
</dbReference>
<evidence type="ECO:0000256" key="6">
    <source>
        <dbReference type="RuleBase" id="RU365002"/>
    </source>
</evidence>
<comment type="similarity">
    <text evidence="2 6">Belongs to the QNG1 protein family.</text>
</comment>
<evidence type="ECO:0000313" key="7">
    <source>
        <dbReference type="EMBL" id="GMI20197.1"/>
    </source>
</evidence>
<evidence type="ECO:0000256" key="1">
    <source>
        <dbReference type="ARBA" id="ARBA00022801"/>
    </source>
</evidence>
<dbReference type="InterPro" id="IPR019438">
    <property type="entry name" value="Q_salvage"/>
</dbReference>
<name>A0ABQ6M614_9STRA</name>
<comment type="function">
    <text evidence="6">Catalyzes the hydrolysis of queuosine 5'-phosphate, releasing the nucleobase queuine (q). Is required for salvage of queuine from exogenous queuosine (Q) that is imported and then converted to queuosine 5'-phosphate intracellularly.</text>
</comment>
<dbReference type="Proteomes" id="UP001165060">
    <property type="component" value="Unassembled WGS sequence"/>
</dbReference>
<reference evidence="7 8" key="1">
    <citation type="journal article" date="2023" name="Commun. Biol.">
        <title>Genome analysis of Parmales, the sister group of diatoms, reveals the evolutionary specialization of diatoms from phago-mixotrophs to photoautotrophs.</title>
        <authorList>
            <person name="Ban H."/>
            <person name="Sato S."/>
            <person name="Yoshikawa S."/>
            <person name="Yamada K."/>
            <person name="Nakamura Y."/>
            <person name="Ichinomiya M."/>
            <person name="Sato N."/>
            <person name="Blanc-Mathieu R."/>
            <person name="Endo H."/>
            <person name="Kuwata A."/>
            <person name="Ogata H."/>
        </authorList>
    </citation>
    <scope>NUCLEOTIDE SEQUENCE [LARGE SCALE GENOMIC DNA]</scope>
</reference>
<dbReference type="EMBL" id="BRYB01002476">
    <property type="protein sequence ID" value="GMI20197.1"/>
    <property type="molecule type" value="Genomic_DNA"/>
</dbReference>
<accession>A0ABQ6M614</accession>
<evidence type="ECO:0000256" key="2">
    <source>
        <dbReference type="ARBA" id="ARBA00035119"/>
    </source>
</evidence>
<keyword evidence="8" id="KW-1185">Reference proteome</keyword>
<dbReference type="EC" id="3.2.2.-" evidence="6"/>
<comment type="caution">
    <text evidence="7">The sequence shown here is derived from an EMBL/GenBank/DDBJ whole genome shotgun (WGS) entry which is preliminary data.</text>
</comment>
<organism evidence="7 8">
    <name type="scientific">Tetraparma gracilis</name>
    <dbReference type="NCBI Taxonomy" id="2962635"/>
    <lineage>
        <taxon>Eukaryota</taxon>
        <taxon>Sar</taxon>
        <taxon>Stramenopiles</taxon>
        <taxon>Ochrophyta</taxon>
        <taxon>Bolidophyceae</taxon>
        <taxon>Parmales</taxon>
        <taxon>Triparmaceae</taxon>
        <taxon>Tetraparma</taxon>
    </lineage>
</organism>
<evidence type="ECO:0000256" key="3">
    <source>
        <dbReference type="ARBA" id="ARBA00035306"/>
    </source>
</evidence>
<dbReference type="Pfam" id="PF10343">
    <property type="entry name" value="Q_salvage"/>
    <property type="match status" value="1"/>
</dbReference>
<comment type="catalytic activity">
    <reaction evidence="5 6">
        <text>queuosine 5'-phosphate + H2O = queuine + D-ribose 5-phosphate</text>
        <dbReference type="Rhea" id="RHEA:75387"/>
        <dbReference type="ChEBI" id="CHEBI:15377"/>
        <dbReference type="ChEBI" id="CHEBI:17433"/>
        <dbReference type="ChEBI" id="CHEBI:78346"/>
        <dbReference type="ChEBI" id="CHEBI:194371"/>
    </reaction>
    <physiologicalReaction direction="left-to-right" evidence="5 6">
        <dbReference type="Rhea" id="RHEA:75388"/>
    </physiologicalReaction>
</comment>
<protein>
    <recommendedName>
        <fullName evidence="3 6">Queuosine 5'-phosphate N-glycosylase/hydrolase</fullName>
        <ecNumber evidence="6">3.2.2.-</ecNumber>
    </recommendedName>
    <alternativeName>
        <fullName evidence="4 6">Queuosine-nucleotide N-glycosylase/hydrolase</fullName>
    </alternativeName>
</protein>